<proteinExistence type="predicted"/>
<name>A0ABN0UBI5_9ACTN</name>
<feature type="region of interest" description="Disordered" evidence="1">
    <location>
        <begin position="30"/>
        <end position="51"/>
    </location>
</feature>
<evidence type="ECO:0000313" key="3">
    <source>
        <dbReference type="Proteomes" id="UP001500967"/>
    </source>
</evidence>
<keyword evidence="3" id="KW-1185">Reference proteome</keyword>
<sequence>MDAGVAAFGGAVLAFAGTIAGQMLTQRGATRARETEFREQEASRQAQAAAERDASNFELRRACYVEFTTATRQYISSMNHSIRMLRDQGYDTPEFSLDEAKRIYTDRFSELQLTAPSNLHHMSEQLNRSLARQYYEVKKLAADESPAAGVRAALKAKDRLWVEYEDLLLELRRDLGVE</sequence>
<dbReference type="RefSeq" id="WP_344649704.1">
    <property type="nucleotide sequence ID" value="NZ_BAAAGX010000012.1"/>
</dbReference>
<feature type="compositionally biased region" description="Basic and acidic residues" evidence="1">
    <location>
        <begin position="31"/>
        <end position="42"/>
    </location>
</feature>
<dbReference type="Proteomes" id="UP001500967">
    <property type="component" value="Unassembled WGS sequence"/>
</dbReference>
<reference evidence="2 3" key="1">
    <citation type="journal article" date="2019" name="Int. J. Syst. Evol. Microbiol.">
        <title>The Global Catalogue of Microorganisms (GCM) 10K type strain sequencing project: providing services to taxonomists for standard genome sequencing and annotation.</title>
        <authorList>
            <consortium name="The Broad Institute Genomics Platform"/>
            <consortium name="The Broad Institute Genome Sequencing Center for Infectious Disease"/>
            <person name="Wu L."/>
            <person name="Ma J."/>
        </authorList>
    </citation>
    <scope>NUCLEOTIDE SEQUENCE [LARGE SCALE GENOMIC DNA]</scope>
    <source>
        <strain evidence="2 3">JCM 10425</strain>
    </source>
</reference>
<protein>
    <recommendedName>
        <fullName evidence="4">Secreted protein</fullName>
    </recommendedName>
</protein>
<evidence type="ECO:0000313" key="2">
    <source>
        <dbReference type="EMBL" id="GAA0244872.1"/>
    </source>
</evidence>
<evidence type="ECO:0008006" key="4">
    <source>
        <dbReference type="Google" id="ProtNLM"/>
    </source>
</evidence>
<accession>A0ABN0UBI5</accession>
<gene>
    <name evidence="2" type="ORF">GCM10009539_32880</name>
</gene>
<comment type="caution">
    <text evidence="2">The sequence shown here is derived from an EMBL/GenBank/DDBJ whole genome shotgun (WGS) entry which is preliminary data.</text>
</comment>
<organism evidence="2 3">
    <name type="scientific">Cryptosporangium japonicum</name>
    <dbReference type="NCBI Taxonomy" id="80872"/>
    <lineage>
        <taxon>Bacteria</taxon>
        <taxon>Bacillati</taxon>
        <taxon>Actinomycetota</taxon>
        <taxon>Actinomycetes</taxon>
        <taxon>Cryptosporangiales</taxon>
        <taxon>Cryptosporangiaceae</taxon>
        <taxon>Cryptosporangium</taxon>
    </lineage>
</organism>
<evidence type="ECO:0000256" key="1">
    <source>
        <dbReference type="SAM" id="MobiDB-lite"/>
    </source>
</evidence>
<dbReference type="EMBL" id="BAAAGX010000012">
    <property type="protein sequence ID" value="GAA0244872.1"/>
    <property type="molecule type" value="Genomic_DNA"/>
</dbReference>